<dbReference type="SUPFAM" id="SSF50978">
    <property type="entry name" value="WD40 repeat-like"/>
    <property type="match status" value="1"/>
</dbReference>
<evidence type="ECO:0000256" key="2">
    <source>
        <dbReference type="ARBA" id="ARBA00022737"/>
    </source>
</evidence>
<feature type="repeat" description="WD" evidence="3">
    <location>
        <begin position="11"/>
        <end position="51"/>
    </location>
</feature>
<keyword evidence="2" id="KW-0677">Repeat</keyword>
<accession>A0A4P9Z6D1</accession>
<name>A0A4P9Z6D1_9FUNG</name>
<evidence type="ECO:0000256" key="1">
    <source>
        <dbReference type="ARBA" id="ARBA00022574"/>
    </source>
</evidence>
<dbReference type="PANTHER" id="PTHR14221:SF0">
    <property type="entry name" value="WD REPEAT-CONTAINING PROTEIN 44"/>
    <property type="match status" value="1"/>
</dbReference>
<dbReference type="PROSITE" id="PS50082">
    <property type="entry name" value="WD_REPEATS_2"/>
    <property type="match status" value="2"/>
</dbReference>
<proteinExistence type="predicted"/>
<keyword evidence="1 3" id="KW-0853">WD repeat</keyword>
<keyword evidence="5" id="KW-1185">Reference proteome</keyword>
<dbReference type="PANTHER" id="PTHR14221">
    <property type="entry name" value="WD REPEAT DOMAIN 44"/>
    <property type="match status" value="1"/>
</dbReference>
<dbReference type="InterPro" id="IPR001680">
    <property type="entry name" value="WD40_rpt"/>
</dbReference>
<organism evidence="4 5">
    <name type="scientific">Syncephalis pseudoplumigaleata</name>
    <dbReference type="NCBI Taxonomy" id="1712513"/>
    <lineage>
        <taxon>Eukaryota</taxon>
        <taxon>Fungi</taxon>
        <taxon>Fungi incertae sedis</taxon>
        <taxon>Zoopagomycota</taxon>
        <taxon>Zoopagomycotina</taxon>
        <taxon>Zoopagomycetes</taxon>
        <taxon>Zoopagales</taxon>
        <taxon>Piptocephalidaceae</taxon>
        <taxon>Syncephalis</taxon>
    </lineage>
</organism>
<evidence type="ECO:0000256" key="3">
    <source>
        <dbReference type="PROSITE-ProRule" id="PRU00221"/>
    </source>
</evidence>
<reference evidence="5" key="1">
    <citation type="journal article" date="2018" name="Nat. Microbiol.">
        <title>Leveraging single-cell genomics to expand the fungal tree of life.</title>
        <authorList>
            <person name="Ahrendt S.R."/>
            <person name="Quandt C.A."/>
            <person name="Ciobanu D."/>
            <person name="Clum A."/>
            <person name="Salamov A."/>
            <person name="Andreopoulos B."/>
            <person name="Cheng J.F."/>
            <person name="Woyke T."/>
            <person name="Pelin A."/>
            <person name="Henrissat B."/>
            <person name="Reynolds N.K."/>
            <person name="Benny G.L."/>
            <person name="Smith M.E."/>
            <person name="James T.Y."/>
            <person name="Grigoriev I.V."/>
        </authorList>
    </citation>
    <scope>NUCLEOTIDE SEQUENCE [LARGE SCALE GENOMIC DNA]</scope>
    <source>
        <strain evidence="5">Benny S71-1</strain>
    </source>
</reference>
<evidence type="ECO:0000313" key="5">
    <source>
        <dbReference type="Proteomes" id="UP000278143"/>
    </source>
</evidence>
<dbReference type="InterPro" id="IPR036322">
    <property type="entry name" value="WD40_repeat_dom_sf"/>
</dbReference>
<feature type="repeat" description="WD" evidence="3">
    <location>
        <begin position="51"/>
        <end position="85"/>
    </location>
</feature>
<dbReference type="Gene3D" id="2.130.10.10">
    <property type="entry name" value="YVTN repeat-like/Quinoprotein amine dehydrogenase"/>
    <property type="match status" value="1"/>
</dbReference>
<feature type="non-terminal residue" evidence="4">
    <location>
        <position position="190"/>
    </location>
</feature>
<dbReference type="AlphaFoldDB" id="A0A4P9Z6D1"/>
<dbReference type="InterPro" id="IPR040324">
    <property type="entry name" value="WDR44/Dgr2"/>
</dbReference>
<gene>
    <name evidence="4" type="ORF">SYNPS1DRAFT_2417</name>
</gene>
<sequence>EVFCRRPMRTWTGHKNDVLELAWSKNNFLLSSSMDKTVKLWHVTRDECLYTFKHSDFVTSVAFHPKDERLFLSGSMDGKLRLWSIPEKRVKYWQEIPNNEVCTAVGFTADGRMCAVGSYSGNCVFYRVSSGLKYHTQILVKSRGKGGRAKKITGIQAMPGLAPGEDKASGMLITSNDSRIRLYNLRDMSL</sequence>
<dbReference type="PROSITE" id="PS50294">
    <property type="entry name" value="WD_REPEATS_REGION"/>
    <property type="match status" value="2"/>
</dbReference>
<feature type="non-terminal residue" evidence="4">
    <location>
        <position position="1"/>
    </location>
</feature>
<dbReference type="Pfam" id="PF00400">
    <property type="entry name" value="WD40"/>
    <property type="match status" value="2"/>
</dbReference>
<dbReference type="SMART" id="SM00320">
    <property type="entry name" value="WD40"/>
    <property type="match status" value="3"/>
</dbReference>
<dbReference type="EMBL" id="KZ989213">
    <property type="protein sequence ID" value="RKP27401.1"/>
    <property type="molecule type" value="Genomic_DNA"/>
</dbReference>
<dbReference type="Proteomes" id="UP000278143">
    <property type="component" value="Unassembled WGS sequence"/>
</dbReference>
<protein>
    <submittedName>
        <fullName evidence="4">WD40-repeat-containing domain protein</fullName>
    </submittedName>
</protein>
<evidence type="ECO:0000313" key="4">
    <source>
        <dbReference type="EMBL" id="RKP27401.1"/>
    </source>
</evidence>
<dbReference type="InterPro" id="IPR015943">
    <property type="entry name" value="WD40/YVTN_repeat-like_dom_sf"/>
</dbReference>
<dbReference type="OrthoDB" id="1932312at2759"/>